<protein>
    <recommendedName>
        <fullName evidence="3">F-box domain-containing protein</fullName>
    </recommendedName>
</protein>
<evidence type="ECO:0000313" key="2">
    <source>
        <dbReference type="Proteomes" id="UP001218188"/>
    </source>
</evidence>
<evidence type="ECO:0000313" key="1">
    <source>
        <dbReference type="EMBL" id="KAJ7019945.1"/>
    </source>
</evidence>
<name>A0AAD6S4S9_9AGAR</name>
<dbReference type="AlphaFoldDB" id="A0AAD6S4S9"/>
<dbReference type="Proteomes" id="UP001218188">
    <property type="component" value="Unassembled WGS sequence"/>
</dbReference>
<gene>
    <name evidence="1" type="ORF">C8F04DRAFT_1146092</name>
</gene>
<accession>A0AAD6S4S9</accession>
<sequence length="501" mass="57238">MSTKYGAKQIRTQTIALLSAAFPTTFATFPRQRTYGMRRAQSEYQQDRFETLPSINAFEAFLVLSAAQKANAGALILSILYRYPKGHGTVCLSLQDQRICLSGRQRCLNHIVQFMTFCIEGQGCWEDECIRQKLTEFNHLRMITNPDLLAFQWDAHDTWNVSSDECYERAMMEWSRARLFFWNKLPEFFGMLPCLLPSVQLDNIPGEIIAHVFRTRAASHRSAARSMRLISRDINTIATNELYRTVTLRNADNWASPFWNLSAVLSKKQLPIQNLDLLGLTFYGDSSSRSAAMWNFLDQETLQNLLISSFLFASTIRRRPNSNSRPTPVSTSLRMVLDCHANRYEPEVDGASHYSPRGVPNWEALHFVARRITHLHIVHGILDPVPFERTFAFTMFSQLTHLACPALDDEAQLGEAGYIFPPRMQMLVILSGCDNIHAVENSADGARLRRLRAVEDRVYIALSNPTPSEEELAEAWSDDVQVWGRARRDTQAWRAEFDRSG</sequence>
<organism evidence="1 2">
    <name type="scientific">Mycena alexandri</name>
    <dbReference type="NCBI Taxonomy" id="1745969"/>
    <lineage>
        <taxon>Eukaryota</taxon>
        <taxon>Fungi</taxon>
        <taxon>Dikarya</taxon>
        <taxon>Basidiomycota</taxon>
        <taxon>Agaricomycotina</taxon>
        <taxon>Agaricomycetes</taxon>
        <taxon>Agaricomycetidae</taxon>
        <taxon>Agaricales</taxon>
        <taxon>Marasmiineae</taxon>
        <taxon>Mycenaceae</taxon>
        <taxon>Mycena</taxon>
    </lineage>
</organism>
<reference evidence="1" key="1">
    <citation type="submission" date="2023-03" db="EMBL/GenBank/DDBJ databases">
        <title>Massive genome expansion in bonnet fungi (Mycena s.s.) driven by repeated elements and novel gene families across ecological guilds.</title>
        <authorList>
            <consortium name="Lawrence Berkeley National Laboratory"/>
            <person name="Harder C.B."/>
            <person name="Miyauchi S."/>
            <person name="Viragh M."/>
            <person name="Kuo A."/>
            <person name="Thoen E."/>
            <person name="Andreopoulos B."/>
            <person name="Lu D."/>
            <person name="Skrede I."/>
            <person name="Drula E."/>
            <person name="Henrissat B."/>
            <person name="Morin E."/>
            <person name="Kohler A."/>
            <person name="Barry K."/>
            <person name="LaButti K."/>
            <person name="Morin E."/>
            <person name="Salamov A."/>
            <person name="Lipzen A."/>
            <person name="Mereny Z."/>
            <person name="Hegedus B."/>
            <person name="Baldrian P."/>
            <person name="Stursova M."/>
            <person name="Weitz H."/>
            <person name="Taylor A."/>
            <person name="Grigoriev I.V."/>
            <person name="Nagy L.G."/>
            <person name="Martin F."/>
            <person name="Kauserud H."/>
        </authorList>
    </citation>
    <scope>NUCLEOTIDE SEQUENCE</scope>
    <source>
        <strain evidence="1">CBHHK200</strain>
    </source>
</reference>
<keyword evidence="2" id="KW-1185">Reference proteome</keyword>
<evidence type="ECO:0008006" key="3">
    <source>
        <dbReference type="Google" id="ProtNLM"/>
    </source>
</evidence>
<proteinExistence type="predicted"/>
<comment type="caution">
    <text evidence="1">The sequence shown here is derived from an EMBL/GenBank/DDBJ whole genome shotgun (WGS) entry which is preliminary data.</text>
</comment>
<dbReference type="EMBL" id="JARJCM010000279">
    <property type="protein sequence ID" value="KAJ7019945.1"/>
    <property type="molecule type" value="Genomic_DNA"/>
</dbReference>